<proteinExistence type="predicted"/>
<dbReference type="Proteomes" id="UP000831880">
    <property type="component" value="Chromosome"/>
</dbReference>
<evidence type="ECO:0000259" key="1">
    <source>
        <dbReference type="SMART" id="SM00849"/>
    </source>
</evidence>
<dbReference type="InterPro" id="IPR036866">
    <property type="entry name" value="RibonucZ/Hydroxyglut_hydro"/>
</dbReference>
<name>A0ABY4H0G7_9BACI</name>
<evidence type="ECO:0000313" key="2">
    <source>
        <dbReference type="EMBL" id="UOQ93660.1"/>
    </source>
</evidence>
<dbReference type="Pfam" id="PF00753">
    <property type="entry name" value="Lactamase_B"/>
    <property type="match status" value="1"/>
</dbReference>
<keyword evidence="3" id="KW-1185">Reference proteome</keyword>
<reference evidence="2 3" key="1">
    <citation type="submission" date="2022-04" db="EMBL/GenBank/DDBJ databases">
        <title>Halobacillus sp. isolated from saltern.</title>
        <authorList>
            <person name="Won M."/>
            <person name="Lee C.-M."/>
            <person name="Woen H.-Y."/>
            <person name="Kwon S.-W."/>
        </authorList>
    </citation>
    <scope>NUCLEOTIDE SEQUENCE [LARGE SCALE GENOMIC DNA]</scope>
    <source>
        <strain evidence="2 3">SSTM10-2</strain>
    </source>
</reference>
<dbReference type="InterPro" id="IPR036388">
    <property type="entry name" value="WH-like_DNA-bd_sf"/>
</dbReference>
<dbReference type="RefSeq" id="WP_244753274.1">
    <property type="nucleotide sequence ID" value="NZ_CP095074.1"/>
</dbReference>
<dbReference type="Gene3D" id="1.10.10.10">
    <property type="entry name" value="Winged helix-like DNA-binding domain superfamily/Winged helix DNA-binding domain"/>
    <property type="match status" value="1"/>
</dbReference>
<dbReference type="SUPFAM" id="SSF56281">
    <property type="entry name" value="Metallo-hydrolase/oxidoreductase"/>
    <property type="match status" value="1"/>
</dbReference>
<dbReference type="PANTHER" id="PTHR23131:SF4">
    <property type="entry name" value="METALLO-BETA-LACTAMASE SUPERFAMILY POTEIN"/>
    <property type="match status" value="1"/>
</dbReference>
<dbReference type="Gene3D" id="3.60.15.10">
    <property type="entry name" value="Ribonuclease Z/Hydroxyacylglutathione hydrolase-like"/>
    <property type="match status" value="1"/>
</dbReference>
<dbReference type="SMART" id="SM00849">
    <property type="entry name" value="Lactamase_B"/>
    <property type="match status" value="1"/>
</dbReference>
<dbReference type="PANTHER" id="PTHR23131">
    <property type="entry name" value="ENDORIBONUCLEASE LACTB2"/>
    <property type="match status" value="1"/>
</dbReference>
<evidence type="ECO:0000313" key="3">
    <source>
        <dbReference type="Proteomes" id="UP000831880"/>
    </source>
</evidence>
<organism evidence="2 3">
    <name type="scientific">Halobacillus shinanisalinarum</name>
    <dbReference type="NCBI Taxonomy" id="2932258"/>
    <lineage>
        <taxon>Bacteria</taxon>
        <taxon>Bacillati</taxon>
        <taxon>Bacillota</taxon>
        <taxon>Bacilli</taxon>
        <taxon>Bacillales</taxon>
        <taxon>Bacillaceae</taxon>
        <taxon>Halobacillus</taxon>
    </lineage>
</organism>
<sequence length="321" mass="37214">MKTLKDIIHQFTLPTPYAVGDVHTYLLEGEMLTLVDAGIKTEEAWQSLQVQLKQLGYSSEDVEQIILTHHHPDHMGLVEYFPHIRNVAAHPKLRPWLEREDRFFIKYEQFFEEMYFEAGVPSSYFHLLKGLRKPLQWSSQGTLTQELLEGDRLPGHLDWQVIETPGHAQSHLSFVRETDGAMIGGDHLLAHISSNPLLEPSYTEGEGRPKPLLQYRHSMQKLADYTIATVYPGHGKCFGQVKELIEHRLKRQEERAHKVLRMIEKGPLRAYEICEKLFPKQIKSQFGLTMSETIGQLDYLEEQHLVETTEQDKQKIYYVNG</sequence>
<dbReference type="EMBL" id="CP095074">
    <property type="protein sequence ID" value="UOQ93660.1"/>
    <property type="molecule type" value="Genomic_DNA"/>
</dbReference>
<dbReference type="InterPro" id="IPR001279">
    <property type="entry name" value="Metallo-B-lactamas"/>
</dbReference>
<feature type="domain" description="Metallo-beta-lactamase" evidence="1">
    <location>
        <begin position="21"/>
        <end position="234"/>
    </location>
</feature>
<protein>
    <submittedName>
        <fullName evidence="2">MBL fold metallo-hydrolase</fullName>
    </submittedName>
</protein>
<gene>
    <name evidence="2" type="ORF">MUO14_01225</name>
</gene>
<accession>A0ABY4H0G7</accession>
<dbReference type="InterPro" id="IPR050662">
    <property type="entry name" value="Sec-metab_biosynth-thioest"/>
</dbReference>